<dbReference type="InterPro" id="IPR021994">
    <property type="entry name" value="DUF3592"/>
</dbReference>
<dbReference type="Pfam" id="PF12158">
    <property type="entry name" value="DUF3592"/>
    <property type="match status" value="1"/>
</dbReference>
<keyword evidence="1" id="KW-1133">Transmembrane helix</keyword>
<keyword evidence="1" id="KW-0472">Membrane</keyword>
<accession>A0A1B9F8P3</accession>
<dbReference type="STRING" id="1156395.DBT_0041"/>
<feature type="transmembrane region" description="Helical" evidence="1">
    <location>
        <begin position="129"/>
        <end position="146"/>
    </location>
</feature>
<organism evidence="3 4">
    <name type="scientific">Dissulfuribacter thermophilus</name>
    <dbReference type="NCBI Taxonomy" id="1156395"/>
    <lineage>
        <taxon>Bacteria</taxon>
        <taxon>Pseudomonadati</taxon>
        <taxon>Thermodesulfobacteriota</taxon>
        <taxon>Dissulfuribacteria</taxon>
        <taxon>Dissulfuribacterales</taxon>
        <taxon>Dissulfuribacteraceae</taxon>
        <taxon>Dissulfuribacter</taxon>
    </lineage>
</organism>
<gene>
    <name evidence="3" type="ORF">DBT_0041</name>
</gene>
<reference evidence="3 4" key="1">
    <citation type="submission" date="2016-06" db="EMBL/GenBank/DDBJ databases">
        <title>Respiratory ammonification of nitrate coupled to the oxidation of elemental sulfur in deep-sea autotrophic thermophilic bacteria.</title>
        <authorList>
            <person name="Slobodkina G.B."/>
            <person name="Mardanov A.V."/>
            <person name="Ravin N.V."/>
            <person name="Frolova A.A."/>
            <person name="Viryasiv M.B."/>
            <person name="Chernyh N.A."/>
            <person name="Bonch-Osmolovskaya E.A."/>
            <person name="Slobodkin A.I."/>
        </authorList>
    </citation>
    <scope>NUCLEOTIDE SEQUENCE [LARGE SCALE GENOMIC DNA]</scope>
    <source>
        <strain evidence="3 4">S69</strain>
    </source>
</reference>
<evidence type="ECO:0000313" key="3">
    <source>
        <dbReference type="EMBL" id="OCC16224.1"/>
    </source>
</evidence>
<feature type="domain" description="DUF3592" evidence="2">
    <location>
        <begin position="38"/>
        <end position="124"/>
    </location>
</feature>
<evidence type="ECO:0000256" key="1">
    <source>
        <dbReference type="SAM" id="Phobius"/>
    </source>
</evidence>
<keyword evidence="1" id="KW-0812">Transmembrane</keyword>
<comment type="caution">
    <text evidence="3">The sequence shown here is derived from an EMBL/GenBank/DDBJ whole genome shotgun (WGS) entry which is preliminary data.</text>
</comment>
<dbReference type="Proteomes" id="UP000093080">
    <property type="component" value="Unassembled WGS sequence"/>
</dbReference>
<evidence type="ECO:0000259" key="2">
    <source>
        <dbReference type="Pfam" id="PF12158"/>
    </source>
</evidence>
<dbReference type="AlphaFoldDB" id="A0A1B9F8P3"/>
<name>A0A1B9F8P3_9BACT</name>
<dbReference type="OrthoDB" id="5381784at2"/>
<protein>
    <recommendedName>
        <fullName evidence="2">DUF3592 domain-containing protein</fullName>
    </recommendedName>
</protein>
<sequence length="152" mass="17576">MAYKIFSFLFLAVGIWAIMDGSIRALEGIKAKSWPIAKGRILISRYEQWRTTKDVRVAGLCIDIQYLYQVGDKIFEGNRLNTGWRCFGNQRHIEDVLKKYPSGKEVTVRYNPDDPEQSLLEPGIDWTCFFLWGIGLISISVGLPLFRRSIRR</sequence>
<dbReference type="RefSeq" id="WP_067615257.1">
    <property type="nucleotide sequence ID" value="NZ_MAGO01000001.1"/>
</dbReference>
<keyword evidence="4" id="KW-1185">Reference proteome</keyword>
<dbReference type="EMBL" id="MAGO01000001">
    <property type="protein sequence ID" value="OCC16224.1"/>
    <property type="molecule type" value="Genomic_DNA"/>
</dbReference>
<evidence type="ECO:0000313" key="4">
    <source>
        <dbReference type="Proteomes" id="UP000093080"/>
    </source>
</evidence>
<proteinExistence type="predicted"/>